<dbReference type="Proteomes" id="UP000542720">
    <property type="component" value="Unassembled WGS sequence"/>
</dbReference>
<comment type="caution">
    <text evidence="1">The sequence shown here is derived from an EMBL/GenBank/DDBJ whole genome shotgun (WGS) entry which is preliminary data.</text>
</comment>
<sequence>MRRYLIVLLVASAASTHAEDGKFERRCGWLENPSPANVSLTDRDGEWFIGTQGGPQAEGDWDARFPADQWVRTNGFSYGYGCACISMKVDVQNHNVLAVRDPQAKPLEVCRTDNTLSGKPYEEYSRMPMRTFRGKGYSFNYPQSWRLREEGTCQLLDAPGRRKNEEYTLNICARPASLEQVAEDAIFGKDENGVWMRYAGKSAPSPVRVREGDGWTGLSAEQSCGVSDEQGGFHSAGGMCFWAALSDGATGLLMDSVGFYQDFQQIGIIVDSVRFSMVDPVKK</sequence>
<protein>
    <submittedName>
        <fullName evidence="1">DUF4087 domain-containing protein</fullName>
    </submittedName>
</protein>
<reference evidence="1 2" key="1">
    <citation type="submission" date="2020-08" db="EMBL/GenBank/DDBJ databases">
        <authorList>
            <person name="Kim C.M."/>
        </authorList>
    </citation>
    <scope>NUCLEOTIDE SEQUENCE [LARGE SCALE GENOMIC DNA]</scope>
    <source>
        <strain evidence="1 2">UL070</strain>
    </source>
</reference>
<proteinExistence type="predicted"/>
<accession>A0A7W4LJH2</accession>
<dbReference type="AlphaFoldDB" id="A0A7W4LJH2"/>
<dbReference type="InterPro" id="IPR025145">
    <property type="entry name" value="DUF4087"/>
</dbReference>
<evidence type="ECO:0000313" key="1">
    <source>
        <dbReference type="EMBL" id="MBB2494314.1"/>
    </source>
</evidence>
<dbReference type="RefSeq" id="WP_183087848.1">
    <property type="nucleotide sequence ID" value="NZ_JACJUD010000001.1"/>
</dbReference>
<keyword evidence="2" id="KW-1185">Reference proteome</keyword>
<gene>
    <name evidence="1" type="ORF">H3H51_04720</name>
</gene>
<organism evidence="1 2">
    <name type="scientific">Aquipseudomonas ullengensis</name>
    <dbReference type="NCBI Taxonomy" id="2759166"/>
    <lineage>
        <taxon>Bacteria</taxon>
        <taxon>Pseudomonadati</taxon>
        <taxon>Pseudomonadota</taxon>
        <taxon>Gammaproteobacteria</taxon>
        <taxon>Pseudomonadales</taxon>
        <taxon>Pseudomonadaceae</taxon>
        <taxon>Aquipseudomonas</taxon>
    </lineage>
</organism>
<dbReference type="Pfam" id="PF13316">
    <property type="entry name" value="DUF4087"/>
    <property type="match status" value="1"/>
</dbReference>
<evidence type="ECO:0000313" key="2">
    <source>
        <dbReference type="Proteomes" id="UP000542720"/>
    </source>
</evidence>
<dbReference type="EMBL" id="JACJUD010000001">
    <property type="protein sequence ID" value="MBB2494314.1"/>
    <property type="molecule type" value="Genomic_DNA"/>
</dbReference>
<name>A0A7W4LJH2_9GAMM</name>